<dbReference type="PATRIC" id="fig|1348663.4.peg.1409"/>
<dbReference type="Proteomes" id="UP000027178">
    <property type="component" value="Unassembled WGS sequence"/>
</dbReference>
<evidence type="ECO:0008006" key="4">
    <source>
        <dbReference type="Google" id="ProtNLM"/>
    </source>
</evidence>
<evidence type="ECO:0000313" key="2">
    <source>
        <dbReference type="EMBL" id="KDN86837.1"/>
    </source>
</evidence>
<dbReference type="EMBL" id="JNBY01000053">
    <property type="protein sequence ID" value="KDN86837.1"/>
    <property type="molecule type" value="Genomic_DNA"/>
</dbReference>
<reference evidence="2 3" key="1">
    <citation type="submission" date="2014-05" db="EMBL/GenBank/DDBJ databases">
        <title>Draft Genome Sequence of Kitasatospora cheerisanensis KCTC 2395.</title>
        <authorList>
            <person name="Nam D.H."/>
        </authorList>
    </citation>
    <scope>NUCLEOTIDE SEQUENCE [LARGE SCALE GENOMIC DNA]</scope>
    <source>
        <strain evidence="2 3">KCTC 2395</strain>
    </source>
</reference>
<dbReference type="RefSeq" id="WP_051652826.1">
    <property type="nucleotide sequence ID" value="NZ_KK853997.1"/>
</dbReference>
<accession>A0A066Z020</accession>
<protein>
    <recommendedName>
        <fullName evidence="4">Secreted protein</fullName>
    </recommendedName>
</protein>
<keyword evidence="3" id="KW-1185">Reference proteome</keyword>
<dbReference type="OrthoDB" id="4221445at2"/>
<feature type="chain" id="PRO_5001635460" description="Secreted protein" evidence="1">
    <location>
        <begin position="23"/>
        <end position="158"/>
    </location>
</feature>
<dbReference type="HOGENOM" id="CLU_1667062_0_0_11"/>
<keyword evidence="1" id="KW-0732">Signal</keyword>
<evidence type="ECO:0000256" key="1">
    <source>
        <dbReference type="SAM" id="SignalP"/>
    </source>
</evidence>
<feature type="signal peptide" evidence="1">
    <location>
        <begin position="1"/>
        <end position="22"/>
    </location>
</feature>
<organism evidence="2 3">
    <name type="scientific">Kitasatospora cheerisanensis KCTC 2395</name>
    <dbReference type="NCBI Taxonomy" id="1348663"/>
    <lineage>
        <taxon>Bacteria</taxon>
        <taxon>Bacillati</taxon>
        <taxon>Actinomycetota</taxon>
        <taxon>Actinomycetes</taxon>
        <taxon>Kitasatosporales</taxon>
        <taxon>Streptomycetaceae</taxon>
        <taxon>Kitasatospora</taxon>
    </lineage>
</organism>
<comment type="caution">
    <text evidence="2">The sequence shown here is derived from an EMBL/GenBank/DDBJ whole genome shotgun (WGS) entry which is preliminary data.</text>
</comment>
<name>A0A066Z020_9ACTN</name>
<dbReference type="AlphaFoldDB" id="A0A066Z020"/>
<dbReference type="eggNOG" id="ENOG50320UC">
    <property type="taxonomic scope" value="Bacteria"/>
</dbReference>
<proteinExistence type="predicted"/>
<evidence type="ECO:0000313" key="3">
    <source>
        <dbReference type="Proteomes" id="UP000027178"/>
    </source>
</evidence>
<gene>
    <name evidence="2" type="ORF">KCH_14670</name>
</gene>
<sequence length="158" mass="15761">MRRSTFAWAAAAAVTVATTAVAAGPAVADQGAPAAVASDIGREGTGEILPYPGPDGLIWIKDWIGNGGAVTGGAYQAGPPVTVTVGCQGSGVAGEAHVTFTPYYGDPTPVEFTVACPADTVGRGTAVVTPEQGRSFHVGVQTSGPDVHWGLTVTQPDA</sequence>